<evidence type="ECO:0000256" key="1">
    <source>
        <dbReference type="ARBA" id="ARBA00001958"/>
    </source>
</evidence>
<proteinExistence type="inferred from homology"/>
<sequence length="506" mass="53911">MTNATSNTAAQASTSPLSHTQTSPHSPLRRTKIVATLGPASDRPGVLEAMLKAGVDVVRLNFSHGSADDHRRRLGEVREIAARLGRSVAALGDLQGPKIRIARFVEGAVKLDVGQPFVLDMALDANSGTAERVGCDYQTLPDDVVEGDRLLLDDGRLVLDVTRVIGQEVHTRVHVGGKLSNNKGINKQGGGLSAPALTEKDKADLKTAIEIGVDYLAVSFPRSAADMQEARELLGEAGQEIGLVAKLERAEAVADDATLDGIIEASEAVMVARGDLGVEIGDAALIGTQKRIIKHARTLNRAVITATQMMESMIESPLPTRAEVFDVANAVLDATDAVMLSAETAAGDYPVETIEAMNRVCLGAERERLAQESGHRIHEGFERIDETIALSAMYAANHLSGVSVIACMTSTGYTPLIASRIRSGLPIVGLAHSPIAQRRMALYRGVVSIPFDTTDMDPTNLNQEALKCLQTQGFVHPGEHVILTRGDHMNAHGGTNTMKILALDSE</sequence>
<comment type="catalytic activity">
    <reaction evidence="14">
        <text>pyruvate + ATP = phosphoenolpyruvate + ADP + H(+)</text>
        <dbReference type="Rhea" id="RHEA:18157"/>
        <dbReference type="ChEBI" id="CHEBI:15361"/>
        <dbReference type="ChEBI" id="CHEBI:15378"/>
        <dbReference type="ChEBI" id="CHEBI:30616"/>
        <dbReference type="ChEBI" id="CHEBI:58702"/>
        <dbReference type="ChEBI" id="CHEBI:456216"/>
        <dbReference type="EC" id="2.7.1.40"/>
    </reaction>
</comment>
<dbReference type="Gene3D" id="2.40.33.10">
    <property type="entry name" value="PK beta-barrel domain-like"/>
    <property type="match status" value="1"/>
</dbReference>
<dbReference type="InterPro" id="IPR015813">
    <property type="entry name" value="Pyrv/PenolPyrv_kinase-like_dom"/>
</dbReference>
<dbReference type="GO" id="GO:0000287">
    <property type="term" value="F:magnesium ion binding"/>
    <property type="evidence" value="ECO:0007669"/>
    <property type="project" value="UniProtKB-UniRule"/>
</dbReference>
<organism evidence="18 19">
    <name type="scientific">Vreelandella titanicae</name>
    <dbReference type="NCBI Taxonomy" id="664683"/>
    <lineage>
        <taxon>Bacteria</taxon>
        <taxon>Pseudomonadati</taxon>
        <taxon>Pseudomonadota</taxon>
        <taxon>Gammaproteobacteria</taxon>
        <taxon>Oceanospirillales</taxon>
        <taxon>Halomonadaceae</taxon>
        <taxon>Vreelandella</taxon>
    </lineage>
</organism>
<protein>
    <recommendedName>
        <fullName evidence="4 13">Pyruvate kinase</fullName>
        <ecNumber evidence="4 13">2.7.1.40</ecNumber>
    </recommendedName>
</protein>
<keyword evidence="9" id="KW-0067">ATP-binding</keyword>
<dbReference type="UniPathway" id="UPA00109">
    <property type="reaction ID" value="UER00188"/>
</dbReference>
<dbReference type="EC" id="2.7.1.40" evidence="4 13"/>
<evidence type="ECO:0000313" key="19">
    <source>
        <dbReference type="Proteomes" id="UP000317288"/>
    </source>
</evidence>
<dbReference type="InterPro" id="IPR018209">
    <property type="entry name" value="Pyrv_Knase_AS"/>
</dbReference>
<evidence type="ECO:0000256" key="13">
    <source>
        <dbReference type="NCBIfam" id="TIGR01064"/>
    </source>
</evidence>
<keyword evidence="6" id="KW-0479">Metal-binding</keyword>
<evidence type="ECO:0000259" key="16">
    <source>
        <dbReference type="Pfam" id="PF00224"/>
    </source>
</evidence>
<dbReference type="PROSITE" id="PS00110">
    <property type="entry name" value="PYRUVATE_KINASE"/>
    <property type="match status" value="1"/>
</dbReference>
<dbReference type="NCBIfam" id="NF004491">
    <property type="entry name" value="PRK05826.1"/>
    <property type="match status" value="1"/>
</dbReference>
<keyword evidence="8 14" id="KW-0418">Kinase</keyword>
<evidence type="ECO:0000256" key="10">
    <source>
        <dbReference type="ARBA" id="ARBA00022842"/>
    </source>
</evidence>
<evidence type="ECO:0000256" key="5">
    <source>
        <dbReference type="ARBA" id="ARBA00022679"/>
    </source>
</evidence>
<keyword evidence="12 18" id="KW-0670">Pyruvate</keyword>
<comment type="caution">
    <text evidence="18">The sequence shown here is derived from an EMBL/GenBank/DDBJ whole genome shotgun (WGS) entry which is preliminary data.</text>
</comment>
<comment type="pathway">
    <text evidence="2 14">Carbohydrate degradation; glycolysis; pyruvate from D-glyceraldehyde 3-phosphate: step 5/5.</text>
</comment>
<dbReference type="GO" id="GO:0004743">
    <property type="term" value="F:pyruvate kinase activity"/>
    <property type="evidence" value="ECO:0007669"/>
    <property type="project" value="UniProtKB-UniRule"/>
</dbReference>
<feature type="domain" description="Pyruvate kinase C-terminal" evidence="17">
    <location>
        <begin position="386"/>
        <end position="501"/>
    </location>
</feature>
<dbReference type="SUPFAM" id="SSF50800">
    <property type="entry name" value="PK beta-barrel domain-like"/>
    <property type="match status" value="1"/>
</dbReference>
<dbReference type="InterPro" id="IPR011037">
    <property type="entry name" value="Pyrv_Knase-like_insert_dom_sf"/>
</dbReference>
<gene>
    <name evidence="18" type="primary">pyk</name>
    <name evidence="18" type="ORF">FQP89_16130</name>
</gene>
<dbReference type="Gene3D" id="3.40.1380.20">
    <property type="entry name" value="Pyruvate kinase, C-terminal domain"/>
    <property type="match status" value="1"/>
</dbReference>
<dbReference type="GO" id="GO:0016301">
    <property type="term" value="F:kinase activity"/>
    <property type="evidence" value="ECO:0007669"/>
    <property type="project" value="UniProtKB-KW"/>
</dbReference>
<feature type="region of interest" description="Disordered" evidence="15">
    <location>
        <begin position="1"/>
        <end position="29"/>
    </location>
</feature>
<keyword evidence="5 14" id="KW-0808">Transferase</keyword>
<dbReference type="InterPro" id="IPR040442">
    <property type="entry name" value="Pyrv_kinase-like_dom_sf"/>
</dbReference>
<dbReference type="AlphaFoldDB" id="A0A558J4K6"/>
<name>A0A558J4K6_9GAMM</name>
<keyword evidence="11 14" id="KW-0324">Glycolysis</keyword>
<dbReference type="Pfam" id="PF00224">
    <property type="entry name" value="PK"/>
    <property type="match status" value="1"/>
</dbReference>
<feature type="compositionally biased region" description="Polar residues" evidence="15">
    <location>
        <begin position="16"/>
        <end position="25"/>
    </location>
</feature>
<evidence type="ECO:0000256" key="12">
    <source>
        <dbReference type="ARBA" id="ARBA00023317"/>
    </source>
</evidence>
<dbReference type="Pfam" id="PF02887">
    <property type="entry name" value="PK_C"/>
    <property type="match status" value="1"/>
</dbReference>
<evidence type="ECO:0000259" key="17">
    <source>
        <dbReference type="Pfam" id="PF02887"/>
    </source>
</evidence>
<dbReference type="FunFam" id="2.40.33.10:FF:000001">
    <property type="entry name" value="Pyruvate kinase"/>
    <property type="match status" value="1"/>
</dbReference>
<dbReference type="PRINTS" id="PR01050">
    <property type="entry name" value="PYRUVTKNASE"/>
</dbReference>
<dbReference type="InterPro" id="IPR001697">
    <property type="entry name" value="Pyr_Knase"/>
</dbReference>
<keyword evidence="10 14" id="KW-0460">Magnesium</keyword>
<dbReference type="PANTHER" id="PTHR11817">
    <property type="entry name" value="PYRUVATE KINASE"/>
    <property type="match status" value="1"/>
</dbReference>
<evidence type="ECO:0000256" key="2">
    <source>
        <dbReference type="ARBA" id="ARBA00004997"/>
    </source>
</evidence>
<dbReference type="InterPro" id="IPR015795">
    <property type="entry name" value="Pyrv_Knase_C"/>
</dbReference>
<dbReference type="NCBIfam" id="TIGR01064">
    <property type="entry name" value="pyruv_kin"/>
    <property type="match status" value="1"/>
</dbReference>
<reference evidence="18 19" key="1">
    <citation type="submission" date="2019-07" db="EMBL/GenBank/DDBJ databases">
        <title>Diversity of Bacteria from Kongsfjorden, Arctic.</title>
        <authorList>
            <person name="Yu Y."/>
        </authorList>
    </citation>
    <scope>NUCLEOTIDE SEQUENCE [LARGE SCALE GENOMIC DNA]</scope>
    <source>
        <strain evidence="18 19">SM1922</strain>
    </source>
</reference>
<dbReference type="RefSeq" id="WP_144813021.1">
    <property type="nucleotide sequence ID" value="NZ_VNFE01000005.1"/>
</dbReference>
<evidence type="ECO:0000256" key="8">
    <source>
        <dbReference type="ARBA" id="ARBA00022777"/>
    </source>
</evidence>
<dbReference type="SUPFAM" id="SSF52935">
    <property type="entry name" value="PK C-terminal domain-like"/>
    <property type="match status" value="1"/>
</dbReference>
<keyword evidence="7" id="KW-0547">Nucleotide-binding</keyword>
<evidence type="ECO:0000256" key="4">
    <source>
        <dbReference type="ARBA" id="ARBA00012142"/>
    </source>
</evidence>
<dbReference type="GO" id="GO:0030955">
    <property type="term" value="F:potassium ion binding"/>
    <property type="evidence" value="ECO:0007669"/>
    <property type="project" value="UniProtKB-UniRule"/>
</dbReference>
<evidence type="ECO:0000256" key="9">
    <source>
        <dbReference type="ARBA" id="ARBA00022840"/>
    </source>
</evidence>
<evidence type="ECO:0000256" key="14">
    <source>
        <dbReference type="RuleBase" id="RU000504"/>
    </source>
</evidence>
<evidence type="ECO:0000256" key="11">
    <source>
        <dbReference type="ARBA" id="ARBA00023152"/>
    </source>
</evidence>
<evidence type="ECO:0000256" key="15">
    <source>
        <dbReference type="SAM" id="MobiDB-lite"/>
    </source>
</evidence>
<dbReference type="Gene3D" id="3.20.20.60">
    <property type="entry name" value="Phosphoenolpyruvate-binding domains"/>
    <property type="match status" value="1"/>
</dbReference>
<evidence type="ECO:0000256" key="7">
    <source>
        <dbReference type="ARBA" id="ARBA00022741"/>
    </source>
</evidence>
<dbReference type="SUPFAM" id="SSF51621">
    <property type="entry name" value="Phosphoenolpyruvate/pyruvate domain"/>
    <property type="match status" value="1"/>
</dbReference>
<accession>A0A558J4K6</accession>
<dbReference type="InterPro" id="IPR015806">
    <property type="entry name" value="Pyrv_Knase_insert_dom_sf"/>
</dbReference>
<dbReference type="InterPro" id="IPR036918">
    <property type="entry name" value="Pyrv_Knase_C_sf"/>
</dbReference>
<evidence type="ECO:0000313" key="18">
    <source>
        <dbReference type="EMBL" id="TVU88580.1"/>
    </source>
</evidence>
<comment type="cofactor">
    <cofactor evidence="1">
        <name>K(+)</name>
        <dbReference type="ChEBI" id="CHEBI:29103"/>
    </cofactor>
</comment>
<feature type="domain" description="Pyruvate kinase barrel" evidence="16">
    <location>
        <begin position="29"/>
        <end position="354"/>
    </location>
</feature>
<dbReference type="InterPro" id="IPR015793">
    <property type="entry name" value="Pyrv_Knase_brl"/>
</dbReference>
<dbReference type="EMBL" id="VNFE01000005">
    <property type="protein sequence ID" value="TVU88580.1"/>
    <property type="molecule type" value="Genomic_DNA"/>
</dbReference>
<evidence type="ECO:0000256" key="6">
    <source>
        <dbReference type="ARBA" id="ARBA00022723"/>
    </source>
</evidence>
<feature type="compositionally biased region" description="Low complexity" evidence="15">
    <location>
        <begin position="1"/>
        <end position="15"/>
    </location>
</feature>
<dbReference type="GO" id="GO:0005524">
    <property type="term" value="F:ATP binding"/>
    <property type="evidence" value="ECO:0007669"/>
    <property type="project" value="UniProtKB-KW"/>
</dbReference>
<evidence type="ECO:0000256" key="3">
    <source>
        <dbReference type="ARBA" id="ARBA00008663"/>
    </source>
</evidence>
<comment type="similarity">
    <text evidence="3 14">Belongs to the pyruvate kinase family.</text>
</comment>
<dbReference type="Proteomes" id="UP000317288">
    <property type="component" value="Unassembled WGS sequence"/>
</dbReference>